<dbReference type="PANTHER" id="PTHR10426">
    <property type="entry name" value="STRICTOSIDINE SYNTHASE-RELATED"/>
    <property type="match status" value="1"/>
</dbReference>
<dbReference type="AlphaFoldDB" id="A0A8S2ADY4"/>
<keyword evidence="6" id="KW-0325">Glycoprotein</keyword>
<dbReference type="PANTHER" id="PTHR10426:SF88">
    <property type="entry name" value="ADIPOCYTE PLASMA MEMBRANE-ASSOCIATED PROTEIN HEMOMUCIN-RELATED"/>
    <property type="match status" value="1"/>
</dbReference>
<dbReference type="FunFam" id="2.120.10.30:FF:000073">
    <property type="entry name" value="Protein STRICTOSIDINE SYNTHASE-LIKE 6"/>
    <property type="match status" value="2"/>
</dbReference>
<dbReference type="InterPro" id="IPR018119">
    <property type="entry name" value="Strictosidine_synth_cons-reg"/>
</dbReference>
<dbReference type="GO" id="GO:0016787">
    <property type="term" value="F:hydrolase activity"/>
    <property type="evidence" value="ECO:0007669"/>
    <property type="project" value="TreeGrafter"/>
</dbReference>
<comment type="subcellular location">
    <subcellularLocation>
        <location evidence="1">Vacuole</location>
    </subcellularLocation>
</comment>
<organism evidence="8 9">
    <name type="scientific">Arabidopsis arenosa</name>
    <name type="common">Sand rock-cress</name>
    <name type="synonym">Cardaminopsis arenosa</name>
    <dbReference type="NCBI Taxonomy" id="38785"/>
    <lineage>
        <taxon>Eukaryota</taxon>
        <taxon>Viridiplantae</taxon>
        <taxon>Streptophyta</taxon>
        <taxon>Embryophyta</taxon>
        <taxon>Tracheophyta</taxon>
        <taxon>Spermatophyta</taxon>
        <taxon>Magnoliopsida</taxon>
        <taxon>eudicotyledons</taxon>
        <taxon>Gunneridae</taxon>
        <taxon>Pentapetalae</taxon>
        <taxon>rosids</taxon>
        <taxon>malvids</taxon>
        <taxon>Brassicales</taxon>
        <taxon>Brassicaceae</taxon>
        <taxon>Camelineae</taxon>
        <taxon>Arabidopsis</taxon>
    </lineage>
</organism>
<dbReference type="Gene3D" id="2.120.10.30">
    <property type="entry name" value="TolB, C-terminal domain"/>
    <property type="match status" value="2"/>
</dbReference>
<keyword evidence="4" id="KW-0926">Vacuole</keyword>
<evidence type="ECO:0000256" key="1">
    <source>
        <dbReference type="ARBA" id="ARBA00004116"/>
    </source>
</evidence>
<evidence type="ECO:0000256" key="2">
    <source>
        <dbReference type="ARBA" id="ARBA00009191"/>
    </source>
</evidence>
<evidence type="ECO:0000256" key="3">
    <source>
        <dbReference type="ARBA" id="ARBA00022553"/>
    </source>
</evidence>
<dbReference type="GO" id="GO:0012505">
    <property type="term" value="C:endomembrane system"/>
    <property type="evidence" value="ECO:0007669"/>
    <property type="project" value="TreeGrafter"/>
</dbReference>
<dbReference type="Proteomes" id="UP000682877">
    <property type="component" value="Chromosome 5"/>
</dbReference>
<keyword evidence="3" id="KW-0597">Phosphoprotein</keyword>
<name>A0A8S2ADY4_ARAAE</name>
<reference evidence="8" key="1">
    <citation type="submission" date="2021-01" db="EMBL/GenBank/DDBJ databases">
        <authorList>
            <person name="Bezrukov I."/>
        </authorList>
    </citation>
    <scope>NUCLEOTIDE SEQUENCE</scope>
</reference>
<accession>A0A8S2ADY4</accession>
<feature type="domain" description="Strictosidine synthase conserved region" evidence="7">
    <location>
        <begin position="451"/>
        <end position="537"/>
    </location>
</feature>
<sequence length="661" mass="73650">MAMFVSTRLLFFSIFIPLLISITLYQLDSFDPAPLPADSLVSSPTSIPPLLNDKFLTGAEFIGVGLLNNPEDIAYHNDSGLIYTGCVDGWVKRVSVHESANDSVVEDWVNTGGRPLGIAFGLHGEVIVADANKGLLNISGDGKKTELLTDEAEGVRLKLTDAVTVGDNGVLYFTDASYKYDIHQFIYDFLEGKPHGRLISFDPTTRLTRVLLKDLYFANGISISPDQTHLVFCETVRRRCSKYYISEERVEVLIQGLPGFPDNIRYDGDGHYWIALISEVTTPWKLSMKYPFLRKLISIAAKFGVELLFMKNAGVLQVDLDAPVPSDAYASSTTSIPPLVNEKSLTGAEFIGVGLLDKPEDIAYHQDSNLIYTGCIDGWVKRVTVHDSANDSVVEDWVNTGGRPLGIAFGIHGEVIVADAYKGLLNISGDGKKTELLTDEAEGVRFKLTDVVAVADNGVLYFTDASYKYTLHQVKFDILEGKPHGRLMSFDPTTRITRVLLKDLYFANGVSISPDQTHLIFCETPMRRCSKYYISEERVEVFIQGLPGYPDNIRYDGDGHYWIAMVSGVTNLWRLSMKYPFLRKLTGMAAKYGVELMFMKNAGVLQVDLDGNPIAYYYDQRLSHITTGVKIGNYLYCGNILHSHIIRLDLLKYPAQKKKKL</sequence>
<dbReference type="GO" id="GO:0009753">
    <property type="term" value="P:response to jasmonic acid"/>
    <property type="evidence" value="ECO:0007669"/>
    <property type="project" value="UniProtKB-ARBA"/>
</dbReference>
<keyword evidence="9" id="KW-1185">Reference proteome</keyword>
<dbReference type="SUPFAM" id="SSF63829">
    <property type="entry name" value="Calcium-dependent phosphotriesterase"/>
    <property type="match status" value="2"/>
</dbReference>
<evidence type="ECO:0000313" key="8">
    <source>
        <dbReference type="EMBL" id="CAE6075868.1"/>
    </source>
</evidence>
<gene>
    <name evidence="8" type="ORF">AARE701A_LOCUS13125</name>
</gene>
<evidence type="ECO:0000259" key="7">
    <source>
        <dbReference type="Pfam" id="PF03088"/>
    </source>
</evidence>
<dbReference type="InterPro" id="IPR011042">
    <property type="entry name" value="6-blade_b-propeller_TolB-like"/>
</dbReference>
<evidence type="ECO:0000313" key="9">
    <source>
        <dbReference type="Proteomes" id="UP000682877"/>
    </source>
</evidence>
<dbReference type="Pfam" id="PF20067">
    <property type="entry name" value="SSL_N"/>
    <property type="match status" value="2"/>
</dbReference>
<evidence type="ECO:0000256" key="6">
    <source>
        <dbReference type="ARBA" id="ARBA00023180"/>
    </source>
</evidence>
<evidence type="ECO:0000256" key="4">
    <source>
        <dbReference type="ARBA" id="ARBA00022554"/>
    </source>
</evidence>
<comment type="similarity">
    <text evidence="2">Belongs to the strictosidine synthase family.</text>
</comment>
<keyword evidence="5" id="KW-0732">Signal</keyword>
<feature type="domain" description="Strictosidine synthase conserved region" evidence="7">
    <location>
        <begin position="161"/>
        <end position="248"/>
    </location>
</feature>
<dbReference type="Pfam" id="PF03088">
    <property type="entry name" value="Str_synth"/>
    <property type="match status" value="2"/>
</dbReference>
<dbReference type="EMBL" id="LR999455">
    <property type="protein sequence ID" value="CAE6075868.1"/>
    <property type="molecule type" value="Genomic_DNA"/>
</dbReference>
<protein>
    <recommendedName>
        <fullName evidence="7">Strictosidine synthase conserved region domain-containing protein</fullName>
    </recommendedName>
</protein>
<proteinExistence type="inferred from homology"/>
<dbReference type="GO" id="GO:0005773">
    <property type="term" value="C:vacuole"/>
    <property type="evidence" value="ECO:0007669"/>
    <property type="project" value="UniProtKB-SubCell"/>
</dbReference>
<evidence type="ECO:0000256" key="5">
    <source>
        <dbReference type="ARBA" id="ARBA00022729"/>
    </source>
</evidence>